<feature type="compositionally biased region" description="Low complexity" evidence="1">
    <location>
        <begin position="453"/>
        <end position="462"/>
    </location>
</feature>
<dbReference type="AlphaFoldDB" id="A0A2P6V718"/>
<keyword evidence="3" id="KW-1185">Reference proteome</keyword>
<gene>
    <name evidence="2" type="ORF">C2E20_6649</name>
</gene>
<sequence length="758" mass="80024">MAASRTTWHLAVPAGATVPGEGGVAFSSLTLPGGSVELVHFLATTDDEQSATVFGESGVTNLPAAVDKLREMGVEVTVARTPAALYEAELRHGLGGFQHDASPAVVLQQRPERRVGEGKQLLRYAEAAEAAAARGIEFAFAPAGDNRDANDIQYKDGVWRTVQLRSCENDKGVQLRGDERLLELTGGLHFSGRRPDGIMCEAFVPSVLLQACFAGVYGFHLGIVEHSVFSSYITNYTQVLNATPFVPPPNATEEEQIAWLVDLLCSTDKELKEQLRQSQLCIQEGNAALGGPDFVTPGTADLANTLRKRAGAPPTKFVERGLAHTPLVARITPPLILTSSHTDSGDSDGSAGAVNSTGSNGGGSGTAGSGGGTAGSGGGSSGGGSIGCDPGSVRGVYLPLAGGNSSEMTLPPTWDRSSGPPRLSQGGTWLPRPLLPRQLQEEAGGEQPRRRQPLQQQGQGRPAIQHFGGASAAVWCQAAAGHGERVLVGLGSGCSLRGVGGTTLVSGYSSNGKFSAGRKRQAAAVLQADGEAVAAGKGRATRLLGSGGLYVLDQAGFSVPDPRSKKLVPLTLHGLRELVACDPDCPLQEELEPSKPPEEVASMARVAADLERQYAAAEPERQRAAAEPERQRAAAEPERQRAAAEPERQRAAAELERQRAATDAVMQLETSPEPEVQQEQQQQPKELSNRLLRQFHLDKTIDGKEVLLRSVSRNDELGIAVSRKVLVVAAEEVPAFFAKHHGIQGQGWNSPARLFHHC</sequence>
<dbReference type="OrthoDB" id="10672915at2759"/>
<evidence type="ECO:0000256" key="1">
    <source>
        <dbReference type="SAM" id="MobiDB-lite"/>
    </source>
</evidence>
<comment type="caution">
    <text evidence="2">The sequence shown here is derived from an EMBL/GenBank/DDBJ whole genome shotgun (WGS) entry which is preliminary data.</text>
</comment>
<feature type="compositionally biased region" description="Low complexity" evidence="1">
    <location>
        <begin position="347"/>
        <end position="358"/>
    </location>
</feature>
<protein>
    <submittedName>
        <fullName evidence="2">Mediator of RNA polymerase II transcription subunit 26</fullName>
    </submittedName>
</protein>
<feature type="compositionally biased region" description="Gly residues" evidence="1">
    <location>
        <begin position="359"/>
        <end position="386"/>
    </location>
</feature>
<feature type="region of interest" description="Disordered" evidence="1">
    <location>
        <begin position="614"/>
        <end position="686"/>
    </location>
</feature>
<dbReference type="Proteomes" id="UP000239649">
    <property type="component" value="Unassembled WGS sequence"/>
</dbReference>
<feature type="region of interest" description="Disordered" evidence="1">
    <location>
        <begin position="338"/>
        <end position="387"/>
    </location>
</feature>
<organism evidence="2 3">
    <name type="scientific">Micractinium conductrix</name>
    <dbReference type="NCBI Taxonomy" id="554055"/>
    <lineage>
        <taxon>Eukaryota</taxon>
        <taxon>Viridiplantae</taxon>
        <taxon>Chlorophyta</taxon>
        <taxon>core chlorophytes</taxon>
        <taxon>Trebouxiophyceae</taxon>
        <taxon>Chlorellales</taxon>
        <taxon>Chlorellaceae</taxon>
        <taxon>Chlorella clade</taxon>
        <taxon>Micractinium</taxon>
    </lineage>
</organism>
<dbReference type="EMBL" id="LHPF02000023">
    <property type="protein sequence ID" value="PSC69881.1"/>
    <property type="molecule type" value="Genomic_DNA"/>
</dbReference>
<feature type="compositionally biased region" description="Basic and acidic residues" evidence="1">
    <location>
        <begin position="614"/>
        <end position="660"/>
    </location>
</feature>
<feature type="region of interest" description="Disordered" evidence="1">
    <location>
        <begin position="407"/>
        <end position="462"/>
    </location>
</feature>
<accession>A0A2P6V718</accession>
<evidence type="ECO:0000313" key="2">
    <source>
        <dbReference type="EMBL" id="PSC69881.1"/>
    </source>
</evidence>
<feature type="compositionally biased region" description="Low complexity" evidence="1">
    <location>
        <begin position="673"/>
        <end position="684"/>
    </location>
</feature>
<evidence type="ECO:0000313" key="3">
    <source>
        <dbReference type="Proteomes" id="UP000239649"/>
    </source>
</evidence>
<name>A0A2P6V718_9CHLO</name>
<proteinExistence type="predicted"/>
<reference evidence="2 3" key="1">
    <citation type="journal article" date="2018" name="Plant J.">
        <title>Genome sequences of Chlorella sorokiniana UTEX 1602 and Micractinium conductrix SAG 241.80: implications to maltose excretion by a green alga.</title>
        <authorList>
            <person name="Arriola M.B."/>
            <person name="Velmurugan N."/>
            <person name="Zhang Y."/>
            <person name="Plunkett M.H."/>
            <person name="Hondzo H."/>
            <person name="Barney B.M."/>
        </authorList>
    </citation>
    <scope>NUCLEOTIDE SEQUENCE [LARGE SCALE GENOMIC DNA]</scope>
    <source>
        <strain evidence="2 3">SAG 241.80</strain>
    </source>
</reference>